<dbReference type="GO" id="GO:0006611">
    <property type="term" value="P:protein export from nucleus"/>
    <property type="evidence" value="ECO:0007669"/>
    <property type="project" value="TreeGrafter"/>
</dbReference>
<dbReference type="SMART" id="SM00160">
    <property type="entry name" value="RanBD"/>
    <property type="match status" value="1"/>
</dbReference>
<dbReference type="Proteomes" id="UP001162156">
    <property type="component" value="Unassembled WGS sequence"/>
</dbReference>
<dbReference type="AlphaFoldDB" id="A0AAV8WNF6"/>
<name>A0AAV8WNF6_9CUCU</name>
<sequence>MAPSNKTFILKPSQLNPFATKSSENSDKANSEKTDSSDKKVNQVNGETPKFVPLIVLENKAKVTAPVTSNQSSTTAPSTTVSNNSFIFGQNLQERVIAVETKIEEPKASTSLSSNGTSEMLFSSVIKNEVKADSTTKEKEAKSLSESAREYEESRANKRKYEEVEVITGEEHENNILKISCKLFSFDKATGSWQERGRGTLRLNDFEIDDAHIGSRLVFRTTGSLRIWAEMTIDKASDKSIRLTALDANGDSNIHYNRLEDTNAKHFKDLIDSLNITCKQPTRIFTNKNGIMFISTIDYMITNVSPDQYECLIVDPNLSDHSKRQVHSDIFINKSTEDRVKIYSKSNKERSVAFKGSHIAHLDLELMAVQEQRQLDEEETRVKLLGIKRKSENLMKEMELQKKIFEKSEADSENKSVYSGSLYGSEKHFKKWILRNV</sequence>
<reference evidence="5" key="1">
    <citation type="journal article" date="2023" name="Insect Mol. Biol.">
        <title>Genome sequencing provides insights into the evolution of gene families encoding plant cell wall-degrading enzymes in longhorned beetles.</title>
        <authorList>
            <person name="Shin N.R."/>
            <person name="Okamura Y."/>
            <person name="Kirsch R."/>
            <person name="Pauchet Y."/>
        </authorList>
    </citation>
    <scope>NUCLEOTIDE SEQUENCE</scope>
    <source>
        <strain evidence="5">RBIC_L_NR</strain>
    </source>
</reference>
<dbReference type="PANTHER" id="PTHR23138:SF142">
    <property type="entry name" value="RAN-BINDING PROTEIN 3B-RELATED"/>
    <property type="match status" value="1"/>
</dbReference>
<dbReference type="GO" id="GO:0005634">
    <property type="term" value="C:nucleus"/>
    <property type="evidence" value="ECO:0007669"/>
    <property type="project" value="UniProtKB-SubCell"/>
</dbReference>
<dbReference type="InterPro" id="IPR011993">
    <property type="entry name" value="PH-like_dom_sf"/>
</dbReference>
<comment type="subcellular location">
    <subcellularLocation>
        <location evidence="1">Nucleus</location>
    </subcellularLocation>
</comment>
<dbReference type="InterPro" id="IPR045255">
    <property type="entry name" value="RanBP1-like"/>
</dbReference>
<evidence type="ECO:0000259" key="4">
    <source>
        <dbReference type="PROSITE" id="PS50196"/>
    </source>
</evidence>
<feature type="compositionally biased region" description="Polar residues" evidence="3">
    <location>
        <begin position="66"/>
        <end position="83"/>
    </location>
</feature>
<dbReference type="InterPro" id="IPR000156">
    <property type="entry name" value="Ran_bind_dom"/>
</dbReference>
<dbReference type="PANTHER" id="PTHR23138">
    <property type="entry name" value="RAN BINDING PROTEIN"/>
    <property type="match status" value="1"/>
</dbReference>
<dbReference type="CDD" id="cd13180">
    <property type="entry name" value="RanBD_RanBP3"/>
    <property type="match status" value="1"/>
</dbReference>
<feature type="compositionally biased region" description="Polar residues" evidence="3">
    <location>
        <begin position="1"/>
        <end position="23"/>
    </location>
</feature>
<dbReference type="PROSITE" id="PS50196">
    <property type="entry name" value="RANBD1"/>
    <property type="match status" value="1"/>
</dbReference>
<evidence type="ECO:0000256" key="3">
    <source>
        <dbReference type="SAM" id="MobiDB-lite"/>
    </source>
</evidence>
<organism evidence="5 6">
    <name type="scientific">Rhamnusium bicolor</name>
    <dbReference type="NCBI Taxonomy" id="1586634"/>
    <lineage>
        <taxon>Eukaryota</taxon>
        <taxon>Metazoa</taxon>
        <taxon>Ecdysozoa</taxon>
        <taxon>Arthropoda</taxon>
        <taxon>Hexapoda</taxon>
        <taxon>Insecta</taxon>
        <taxon>Pterygota</taxon>
        <taxon>Neoptera</taxon>
        <taxon>Endopterygota</taxon>
        <taxon>Coleoptera</taxon>
        <taxon>Polyphaga</taxon>
        <taxon>Cucujiformia</taxon>
        <taxon>Chrysomeloidea</taxon>
        <taxon>Cerambycidae</taxon>
        <taxon>Lepturinae</taxon>
        <taxon>Rhagiini</taxon>
        <taxon>Rhamnusium</taxon>
    </lineage>
</organism>
<protein>
    <recommendedName>
        <fullName evidence="4">RanBD1 domain-containing protein</fullName>
    </recommendedName>
</protein>
<feature type="region of interest" description="Disordered" evidence="3">
    <location>
        <begin position="1"/>
        <end position="48"/>
    </location>
</feature>
<dbReference type="SUPFAM" id="SSF50729">
    <property type="entry name" value="PH domain-like"/>
    <property type="match status" value="1"/>
</dbReference>
<evidence type="ECO:0000256" key="1">
    <source>
        <dbReference type="ARBA" id="ARBA00004123"/>
    </source>
</evidence>
<evidence type="ECO:0000313" key="5">
    <source>
        <dbReference type="EMBL" id="KAJ8928019.1"/>
    </source>
</evidence>
<feature type="compositionally biased region" description="Basic and acidic residues" evidence="3">
    <location>
        <begin position="24"/>
        <end position="41"/>
    </location>
</feature>
<proteinExistence type="predicted"/>
<gene>
    <name evidence="5" type="ORF">NQ314_019430</name>
</gene>
<dbReference type="EMBL" id="JANEYF010005497">
    <property type="protein sequence ID" value="KAJ8928019.1"/>
    <property type="molecule type" value="Genomic_DNA"/>
</dbReference>
<accession>A0AAV8WNF6</accession>
<evidence type="ECO:0000313" key="6">
    <source>
        <dbReference type="Proteomes" id="UP001162156"/>
    </source>
</evidence>
<keyword evidence="6" id="KW-1185">Reference proteome</keyword>
<feature type="domain" description="RanBD1" evidence="4">
    <location>
        <begin position="162"/>
        <end position="233"/>
    </location>
</feature>
<evidence type="ECO:0000256" key="2">
    <source>
        <dbReference type="ARBA" id="ARBA00023242"/>
    </source>
</evidence>
<dbReference type="Gene3D" id="2.30.29.30">
    <property type="entry name" value="Pleckstrin-homology domain (PH domain)/Phosphotyrosine-binding domain (PTB)"/>
    <property type="match status" value="1"/>
</dbReference>
<dbReference type="Pfam" id="PF00638">
    <property type="entry name" value="Ran_BP1"/>
    <property type="match status" value="1"/>
</dbReference>
<keyword evidence="2" id="KW-0539">Nucleus</keyword>
<feature type="region of interest" description="Disordered" evidence="3">
    <location>
        <begin position="64"/>
        <end position="83"/>
    </location>
</feature>
<comment type="caution">
    <text evidence="5">The sequence shown here is derived from an EMBL/GenBank/DDBJ whole genome shotgun (WGS) entry which is preliminary data.</text>
</comment>